<reference evidence="1 2" key="1">
    <citation type="submission" date="2020-08" db="EMBL/GenBank/DDBJ databases">
        <title>Sphingobacterium sp. DN00404 isolated from aquaculture water.</title>
        <authorList>
            <person name="Zhang M."/>
        </authorList>
    </citation>
    <scope>NUCLEOTIDE SEQUENCE [LARGE SCALE GENOMIC DNA]</scope>
    <source>
        <strain evidence="1 2">DN00404</strain>
    </source>
</reference>
<name>A0ABR7YMF7_9SPHI</name>
<evidence type="ECO:0000313" key="1">
    <source>
        <dbReference type="EMBL" id="MBD1432358.1"/>
    </source>
</evidence>
<organism evidence="1 2">
    <name type="scientific">Sphingobacterium micropteri</name>
    <dbReference type="NCBI Taxonomy" id="2763501"/>
    <lineage>
        <taxon>Bacteria</taxon>
        <taxon>Pseudomonadati</taxon>
        <taxon>Bacteroidota</taxon>
        <taxon>Sphingobacteriia</taxon>
        <taxon>Sphingobacteriales</taxon>
        <taxon>Sphingobacteriaceae</taxon>
        <taxon>Sphingobacterium</taxon>
    </lineage>
</organism>
<comment type="caution">
    <text evidence="1">The sequence shown here is derived from an EMBL/GenBank/DDBJ whole genome shotgun (WGS) entry which is preliminary data.</text>
</comment>
<gene>
    <name evidence="1" type="ORF">H8B06_05940</name>
</gene>
<keyword evidence="2" id="KW-1185">Reference proteome</keyword>
<sequence length="267" mass="31052">METIEYFKLQAKNLYKDFKTQKPYFDPTYGRDLYAYTPKYFDVDALALDYDIDEDNFSLMKAQHYIALLAGFRKWAEMLKASPPALELSKLLFDNMHKISVDEWDIYISGEQRENGFLYDDELKLDIFKAVFDEVEGHQTDGMDHRLRQKEEIPAIKEQSTASQINKPKKMKTPVQITTLPLSGADRTEFIETANAAFERVFERIGPDNPRLVRKMWDAEKYIDEKLLTPDKLPIDRDYALSIVDAFMVGYVIQLAVEADNQAGRFN</sequence>
<dbReference type="EMBL" id="JACOIK010000004">
    <property type="protein sequence ID" value="MBD1432358.1"/>
    <property type="molecule type" value="Genomic_DNA"/>
</dbReference>
<evidence type="ECO:0000313" key="2">
    <source>
        <dbReference type="Proteomes" id="UP000602759"/>
    </source>
</evidence>
<accession>A0ABR7YMF7</accession>
<proteinExistence type="predicted"/>
<dbReference type="Proteomes" id="UP000602759">
    <property type="component" value="Unassembled WGS sequence"/>
</dbReference>
<protein>
    <submittedName>
        <fullName evidence="1">Uncharacterized protein</fullName>
    </submittedName>
</protein>
<dbReference type="RefSeq" id="WP_190993389.1">
    <property type="nucleotide sequence ID" value="NZ_JACOIK010000004.1"/>
</dbReference>